<dbReference type="Proteomes" id="UP001348265">
    <property type="component" value="Unassembled WGS sequence"/>
</dbReference>
<comment type="caution">
    <text evidence="1">The sequence shown here is derived from an EMBL/GenBank/DDBJ whole genome shotgun (WGS) entry which is preliminary data.</text>
</comment>
<accession>A0ABU7X4I2</accession>
<evidence type="ECO:0000313" key="1">
    <source>
        <dbReference type="EMBL" id="MEF3117860.1"/>
    </source>
</evidence>
<dbReference type="RefSeq" id="WP_331789136.1">
    <property type="nucleotide sequence ID" value="NZ_JAVFKM010000022.1"/>
</dbReference>
<keyword evidence="2" id="KW-1185">Reference proteome</keyword>
<dbReference type="EMBL" id="JAVFKM010000022">
    <property type="protein sequence ID" value="MEF3117860.1"/>
    <property type="molecule type" value="Genomic_DNA"/>
</dbReference>
<gene>
    <name evidence="1" type="ORF">RB636_32345</name>
</gene>
<proteinExistence type="predicted"/>
<sequence length="252" mass="27892">MTTLHSREVFTAISEYLCTAHNGPDIYVATRIGDRTLRLSPQAARDALYGPDADRALCQAVWRQATSEAQLEKSRHEGEKWRLFAIWLGLPGLYRTIHRITRYLSADRADLEAAAVLALLEALDTTDPESPDIGGQVLKSAANQLWDYAHRARREVPVVDITAVAAARETETPPETETLTTDGWELHITPPPRDEGLTATLRFTASQEQREGERLGALAQCAGLPHLVFRARRHANATRIGTLALRSPGAER</sequence>
<name>A0ABU7X4I2_9ACTN</name>
<organism evidence="1 2">
    <name type="scientific">Streptomyces chrestomyceticus</name>
    <dbReference type="NCBI Taxonomy" id="68185"/>
    <lineage>
        <taxon>Bacteria</taxon>
        <taxon>Bacillati</taxon>
        <taxon>Actinomycetota</taxon>
        <taxon>Actinomycetes</taxon>
        <taxon>Kitasatosporales</taxon>
        <taxon>Streptomycetaceae</taxon>
        <taxon>Streptomyces</taxon>
    </lineage>
</organism>
<protein>
    <submittedName>
        <fullName evidence="1">Uncharacterized protein</fullName>
    </submittedName>
</protein>
<reference evidence="1 2" key="1">
    <citation type="submission" date="2023-08" db="EMBL/GenBank/DDBJ databases">
        <authorList>
            <person name="Sharma P."/>
            <person name="Verma V."/>
            <person name="Mohan M.K."/>
            <person name="Dubey A.K."/>
        </authorList>
    </citation>
    <scope>NUCLEOTIDE SEQUENCE [LARGE SCALE GENOMIC DNA]</scope>
    <source>
        <strain evidence="1 2">ADP4</strain>
    </source>
</reference>
<evidence type="ECO:0000313" key="2">
    <source>
        <dbReference type="Proteomes" id="UP001348265"/>
    </source>
</evidence>